<dbReference type="Proteomes" id="UP000663877">
    <property type="component" value="Unassembled WGS sequence"/>
</dbReference>
<keyword evidence="4" id="KW-1185">Reference proteome</keyword>
<dbReference type="EMBL" id="CAJNOM010000139">
    <property type="protein sequence ID" value="CAF1123770.1"/>
    <property type="molecule type" value="Genomic_DNA"/>
</dbReference>
<organism evidence="3 4">
    <name type="scientific">Adineta steineri</name>
    <dbReference type="NCBI Taxonomy" id="433720"/>
    <lineage>
        <taxon>Eukaryota</taxon>
        <taxon>Metazoa</taxon>
        <taxon>Spiralia</taxon>
        <taxon>Gnathifera</taxon>
        <taxon>Rotifera</taxon>
        <taxon>Eurotatoria</taxon>
        <taxon>Bdelloidea</taxon>
        <taxon>Adinetida</taxon>
        <taxon>Adinetidae</taxon>
        <taxon>Adineta</taxon>
    </lineage>
</organism>
<evidence type="ECO:0000313" key="2">
    <source>
        <dbReference type="EMBL" id="CAF0838755.1"/>
    </source>
</evidence>
<dbReference type="Proteomes" id="UP000663832">
    <property type="component" value="Unassembled WGS sequence"/>
</dbReference>
<protein>
    <submittedName>
        <fullName evidence="3">Uncharacterized protein</fullName>
    </submittedName>
</protein>
<dbReference type="EMBL" id="CAJNOI010000021">
    <property type="protein sequence ID" value="CAF0838755.1"/>
    <property type="molecule type" value="Genomic_DNA"/>
</dbReference>
<name>A0A814QR86_9BILA</name>
<comment type="caution">
    <text evidence="3">The sequence shown here is derived from an EMBL/GenBank/DDBJ whole genome shotgun (WGS) entry which is preliminary data.</text>
</comment>
<gene>
    <name evidence="2" type="ORF">BJG266_LOCUS7196</name>
    <name evidence="3" type="ORF">QVE165_LOCUS21543</name>
</gene>
<evidence type="ECO:0000313" key="3">
    <source>
        <dbReference type="EMBL" id="CAF1123770.1"/>
    </source>
</evidence>
<feature type="region of interest" description="Disordered" evidence="1">
    <location>
        <begin position="65"/>
        <end position="93"/>
    </location>
</feature>
<feature type="compositionally biased region" description="Basic and acidic residues" evidence="1">
    <location>
        <begin position="74"/>
        <end position="84"/>
    </location>
</feature>
<evidence type="ECO:0000313" key="4">
    <source>
        <dbReference type="Proteomes" id="UP000663832"/>
    </source>
</evidence>
<evidence type="ECO:0000256" key="1">
    <source>
        <dbReference type="SAM" id="MobiDB-lite"/>
    </source>
</evidence>
<accession>A0A814QR86</accession>
<sequence length="93" mass="10760">MSNYETGFMKKLKKNYIRRNSQDLNNIVTNQTSENLITPVYQPIEEVSTKLDIEEQPQSIETLMTPVAQPKQDTSNKLDVEQQSKNKIMLQSN</sequence>
<dbReference type="AlphaFoldDB" id="A0A814QR86"/>
<proteinExistence type="predicted"/>
<reference evidence="3" key="1">
    <citation type="submission" date="2021-02" db="EMBL/GenBank/DDBJ databases">
        <authorList>
            <person name="Nowell W R."/>
        </authorList>
    </citation>
    <scope>NUCLEOTIDE SEQUENCE</scope>
</reference>